<name>A0ABP3HYG3_9CAUL</name>
<feature type="transmembrane region" description="Helical" evidence="1">
    <location>
        <begin position="47"/>
        <end position="66"/>
    </location>
</feature>
<keyword evidence="1" id="KW-0812">Transmembrane</keyword>
<evidence type="ECO:0000313" key="3">
    <source>
        <dbReference type="Proteomes" id="UP001500791"/>
    </source>
</evidence>
<comment type="caution">
    <text evidence="2">The sequence shown here is derived from an EMBL/GenBank/DDBJ whole genome shotgun (WGS) entry which is preliminary data.</text>
</comment>
<feature type="transmembrane region" description="Helical" evidence="1">
    <location>
        <begin position="9"/>
        <end position="35"/>
    </location>
</feature>
<reference evidence="3" key="1">
    <citation type="journal article" date="2019" name="Int. J. Syst. Evol. Microbiol.">
        <title>The Global Catalogue of Microorganisms (GCM) 10K type strain sequencing project: providing services to taxonomists for standard genome sequencing and annotation.</title>
        <authorList>
            <consortium name="The Broad Institute Genomics Platform"/>
            <consortium name="The Broad Institute Genome Sequencing Center for Infectious Disease"/>
            <person name="Wu L."/>
            <person name="Ma J."/>
        </authorList>
    </citation>
    <scope>NUCLEOTIDE SEQUENCE [LARGE SCALE GENOMIC DNA]</scope>
    <source>
        <strain evidence="3">JCM 13476</strain>
    </source>
</reference>
<keyword evidence="1" id="KW-0472">Membrane</keyword>
<dbReference type="InterPro" id="IPR021529">
    <property type="entry name" value="DUF2798"/>
</dbReference>
<dbReference type="Proteomes" id="UP001500791">
    <property type="component" value="Unassembled WGS sequence"/>
</dbReference>
<organism evidence="2 3">
    <name type="scientific">Brevundimonas terrae</name>
    <dbReference type="NCBI Taxonomy" id="363631"/>
    <lineage>
        <taxon>Bacteria</taxon>
        <taxon>Pseudomonadati</taxon>
        <taxon>Pseudomonadota</taxon>
        <taxon>Alphaproteobacteria</taxon>
        <taxon>Caulobacterales</taxon>
        <taxon>Caulobacteraceae</taxon>
        <taxon>Brevundimonas</taxon>
    </lineage>
</organism>
<proteinExistence type="predicted"/>
<sequence length="77" mass="8712">MGKPDPKTLLLAQVFITFFMSGTMSAFMGILHMGFGDTFLGVWPRDWAIAWPVAFLLTQIFSRLGFKLAFTIRKPAR</sequence>
<dbReference type="RefSeq" id="WP_167174509.1">
    <property type="nucleotide sequence ID" value="NZ_BAAAEJ010000003.1"/>
</dbReference>
<protein>
    <submittedName>
        <fullName evidence="2">DUF2798 domain-containing protein</fullName>
    </submittedName>
</protein>
<evidence type="ECO:0000313" key="2">
    <source>
        <dbReference type="EMBL" id="GAA0384511.1"/>
    </source>
</evidence>
<accession>A0ABP3HYG3</accession>
<gene>
    <name evidence="2" type="ORF">GCM10009093_09310</name>
</gene>
<dbReference type="EMBL" id="BAAAEJ010000003">
    <property type="protein sequence ID" value="GAA0384511.1"/>
    <property type="molecule type" value="Genomic_DNA"/>
</dbReference>
<evidence type="ECO:0000256" key="1">
    <source>
        <dbReference type="SAM" id="Phobius"/>
    </source>
</evidence>
<keyword evidence="3" id="KW-1185">Reference proteome</keyword>
<keyword evidence="1" id="KW-1133">Transmembrane helix</keyword>
<dbReference type="Pfam" id="PF11391">
    <property type="entry name" value="DUF2798"/>
    <property type="match status" value="1"/>
</dbReference>